<evidence type="ECO:0000256" key="4">
    <source>
        <dbReference type="SAM" id="MobiDB-lite"/>
    </source>
</evidence>
<comment type="subcellular location">
    <subcellularLocation>
        <location evidence="1">Membrane</location>
    </subcellularLocation>
</comment>
<dbReference type="InterPro" id="IPR036179">
    <property type="entry name" value="Ig-like_dom_sf"/>
</dbReference>
<dbReference type="GO" id="GO:0009897">
    <property type="term" value="C:external side of plasma membrane"/>
    <property type="evidence" value="ECO:0007669"/>
    <property type="project" value="TreeGrafter"/>
</dbReference>
<reference evidence="6" key="1">
    <citation type="submission" date="2025-08" db="UniProtKB">
        <authorList>
            <consortium name="Ensembl"/>
        </authorList>
    </citation>
    <scope>IDENTIFICATION</scope>
</reference>
<dbReference type="InterPro" id="IPR013783">
    <property type="entry name" value="Ig-like_fold"/>
</dbReference>
<dbReference type="InterPro" id="IPR050504">
    <property type="entry name" value="IgSF_BTN/MOG"/>
</dbReference>
<evidence type="ECO:0000313" key="6">
    <source>
        <dbReference type="Ensembl" id="ENSSGRP00000070801.1"/>
    </source>
</evidence>
<dbReference type="PANTHER" id="PTHR24100">
    <property type="entry name" value="BUTYROPHILIN"/>
    <property type="match status" value="1"/>
</dbReference>
<proteinExistence type="predicted"/>
<dbReference type="InterPro" id="IPR007110">
    <property type="entry name" value="Ig-like_dom"/>
</dbReference>
<protein>
    <submittedName>
        <fullName evidence="6">Uncharacterized LOC107565416</fullName>
    </submittedName>
</protein>
<feature type="domain" description="Ig-like" evidence="5">
    <location>
        <begin position="1"/>
        <end position="106"/>
    </location>
</feature>
<dbReference type="GO" id="GO:0050852">
    <property type="term" value="P:T cell receptor signaling pathway"/>
    <property type="evidence" value="ECO:0007669"/>
    <property type="project" value="TreeGrafter"/>
</dbReference>
<keyword evidence="7" id="KW-1185">Reference proteome</keyword>
<keyword evidence="2" id="KW-0472">Membrane</keyword>
<reference evidence="6" key="2">
    <citation type="submission" date="2025-09" db="UniProtKB">
        <authorList>
            <consortium name="Ensembl"/>
        </authorList>
    </citation>
    <scope>IDENTIFICATION</scope>
</reference>
<feature type="compositionally biased region" description="Basic and acidic residues" evidence="4">
    <location>
        <begin position="177"/>
        <end position="190"/>
    </location>
</feature>
<evidence type="ECO:0000313" key="7">
    <source>
        <dbReference type="Proteomes" id="UP000472262"/>
    </source>
</evidence>
<dbReference type="GO" id="GO:0001817">
    <property type="term" value="P:regulation of cytokine production"/>
    <property type="evidence" value="ECO:0007669"/>
    <property type="project" value="TreeGrafter"/>
</dbReference>
<sequence length="284" mass="32728">MEAKSNNEFRIVLSEATQSDSTIQCHLYPEISAVNMEIRWFKETDCVYFYKNKRLIKGEGYEGIKSLCIDELERGIVSLQLKDVRESYAGDYLCQVTSGDRTEEITVRKYEDHTEMPQQTATLWTKQIDKAWTDEERIKMANSALLAVFYCLEKDALKEDLQGNIEVEENQNETEEKDTQQEETSGHMHESTNLLVMETSTCMLEEQETKPENQILHLGNQQPGCSSQKSPDSDFTNPGQIQNQECENFVCKNEGRSQQVKMKRQKMGNNEPSTGLYLMKDLTQ</sequence>
<dbReference type="InParanoid" id="A0A672Q4V5"/>
<dbReference type="Gene3D" id="2.60.40.10">
    <property type="entry name" value="Immunoglobulins"/>
    <property type="match status" value="1"/>
</dbReference>
<name>A0A672Q4V5_SINGR</name>
<evidence type="ECO:0000256" key="1">
    <source>
        <dbReference type="ARBA" id="ARBA00004370"/>
    </source>
</evidence>
<dbReference type="AlphaFoldDB" id="A0A672Q4V5"/>
<dbReference type="Proteomes" id="UP000472262">
    <property type="component" value="Unassembled WGS sequence"/>
</dbReference>
<keyword evidence="3" id="KW-0393">Immunoglobulin domain</keyword>
<feature type="region of interest" description="Disordered" evidence="4">
    <location>
        <begin position="166"/>
        <end position="192"/>
    </location>
</feature>
<gene>
    <name evidence="6" type="primary">si:dkey-27p18.3</name>
</gene>
<feature type="region of interest" description="Disordered" evidence="4">
    <location>
        <begin position="260"/>
        <end position="284"/>
    </location>
</feature>
<organism evidence="6 7">
    <name type="scientific">Sinocyclocheilus grahami</name>
    <name type="common">Dianchi golden-line fish</name>
    <name type="synonym">Barbus grahami</name>
    <dbReference type="NCBI Taxonomy" id="75366"/>
    <lineage>
        <taxon>Eukaryota</taxon>
        <taxon>Metazoa</taxon>
        <taxon>Chordata</taxon>
        <taxon>Craniata</taxon>
        <taxon>Vertebrata</taxon>
        <taxon>Euteleostomi</taxon>
        <taxon>Actinopterygii</taxon>
        <taxon>Neopterygii</taxon>
        <taxon>Teleostei</taxon>
        <taxon>Ostariophysi</taxon>
        <taxon>Cypriniformes</taxon>
        <taxon>Cyprinidae</taxon>
        <taxon>Cyprininae</taxon>
        <taxon>Sinocyclocheilus</taxon>
    </lineage>
</organism>
<dbReference type="GO" id="GO:0005102">
    <property type="term" value="F:signaling receptor binding"/>
    <property type="evidence" value="ECO:0007669"/>
    <property type="project" value="TreeGrafter"/>
</dbReference>
<evidence type="ECO:0000256" key="3">
    <source>
        <dbReference type="ARBA" id="ARBA00023319"/>
    </source>
</evidence>
<dbReference type="PANTHER" id="PTHR24100:SF130">
    <property type="entry name" value="BUTYROPHILIN-LIKE PROTEIN 9"/>
    <property type="match status" value="1"/>
</dbReference>
<dbReference type="PROSITE" id="PS50835">
    <property type="entry name" value="IG_LIKE"/>
    <property type="match status" value="1"/>
</dbReference>
<feature type="compositionally biased region" description="Acidic residues" evidence="4">
    <location>
        <begin position="166"/>
        <end position="176"/>
    </location>
</feature>
<evidence type="ECO:0000256" key="2">
    <source>
        <dbReference type="ARBA" id="ARBA00023136"/>
    </source>
</evidence>
<dbReference type="Ensembl" id="ENSSGRT00000075408.1">
    <property type="protein sequence ID" value="ENSSGRP00000070801.1"/>
    <property type="gene ID" value="ENSSGRG00000036173.1"/>
</dbReference>
<evidence type="ECO:0000259" key="5">
    <source>
        <dbReference type="PROSITE" id="PS50835"/>
    </source>
</evidence>
<dbReference type="SUPFAM" id="SSF48726">
    <property type="entry name" value="Immunoglobulin"/>
    <property type="match status" value="1"/>
</dbReference>
<accession>A0A672Q4V5</accession>